<keyword evidence="2" id="KW-1185">Reference proteome</keyword>
<dbReference type="EMBL" id="CAJVCH010570851">
    <property type="protein sequence ID" value="CAG7836023.1"/>
    <property type="molecule type" value="Genomic_DNA"/>
</dbReference>
<accession>A0A8J2PLZ9</accession>
<evidence type="ECO:0000313" key="1">
    <source>
        <dbReference type="EMBL" id="CAG7836023.1"/>
    </source>
</evidence>
<protein>
    <submittedName>
        <fullName evidence="1">Uncharacterized protein</fullName>
    </submittedName>
</protein>
<dbReference type="AlphaFoldDB" id="A0A8J2PLZ9"/>
<organism evidence="1 2">
    <name type="scientific">Allacma fusca</name>
    <dbReference type="NCBI Taxonomy" id="39272"/>
    <lineage>
        <taxon>Eukaryota</taxon>
        <taxon>Metazoa</taxon>
        <taxon>Ecdysozoa</taxon>
        <taxon>Arthropoda</taxon>
        <taxon>Hexapoda</taxon>
        <taxon>Collembola</taxon>
        <taxon>Symphypleona</taxon>
        <taxon>Sminthuridae</taxon>
        <taxon>Allacma</taxon>
    </lineage>
</organism>
<evidence type="ECO:0000313" key="2">
    <source>
        <dbReference type="Proteomes" id="UP000708208"/>
    </source>
</evidence>
<name>A0A8J2PLZ9_9HEXA</name>
<reference evidence="1" key="1">
    <citation type="submission" date="2021-06" db="EMBL/GenBank/DDBJ databases">
        <authorList>
            <person name="Hodson N. C."/>
            <person name="Mongue J. A."/>
            <person name="Jaron S. K."/>
        </authorList>
    </citation>
    <scope>NUCLEOTIDE SEQUENCE</scope>
</reference>
<dbReference type="Proteomes" id="UP000708208">
    <property type="component" value="Unassembled WGS sequence"/>
</dbReference>
<proteinExistence type="predicted"/>
<comment type="caution">
    <text evidence="1">The sequence shown here is derived from an EMBL/GenBank/DDBJ whole genome shotgun (WGS) entry which is preliminary data.</text>
</comment>
<gene>
    <name evidence="1" type="ORF">AFUS01_LOCUS45317</name>
</gene>
<sequence>MSTELPRASKPDPTKQREKRYPPFLPLFTVNLMHRLLLPIWLTFTPLVTNRFFYVCTNLGCESTPTIPTLNIQ</sequence>